<dbReference type="CDD" id="cd09121">
    <property type="entry name" value="PLDc_DNaseII_2"/>
    <property type="match status" value="1"/>
</dbReference>
<evidence type="ECO:0000256" key="3">
    <source>
        <dbReference type="SAM" id="Phobius"/>
    </source>
</evidence>
<dbReference type="PANTHER" id="PTHR10858:SF31">
    <property type="entry name" value="DEOXYRIBONUCLEASE-2"/>
    <property type="match status" value="1"/>
</dbReference>
<protein>
    <submittedName>
        <fullName evidence="4">Uncharacterized protein</fullName>
    </submittedName>
</protein>
<gene>
    <name evidence="4" type="ORF">KIN20_033044</name>
</gene>
<dbReference type="Pfam" id="PF03265">
    <property type="entry name" value="DNase_II"/>
    <property type="match status" value="1"/>
</dbReference>
<dbReference type="InterPro" id="IPR004947">
    <property type="entry name" value="DNase_II"/>
</dbReference>
<keyword evidence="3" id="KW-0472">Membrane</keyword>
<reference evidence="4" key="1">
    <citation type="submission" date="2021-06" db="EMBL/GenBank/DDBJ databases">
        <title>Parelaphostrongylus tenuis whole genome reference sequence.</title>
        <authorList>
            <person name="Garwood T.J."/>
            <person name="Larsen P.A."/>
            <person name="Fountain-Jones N.M."/>
            <person name="Garbe J.R."/>
            <person name="Macchietto M.G."/>
            <person name="Kania S.A."/>
            <person name="Gerhold R.W."/>
            <person name="Richards J.E."/>
            <person name="Wolf T.M."/>
        </authorList>
    </citation>
    <scope>NUCLEOTIDE SEQUENCE</scope>
    <source>
        <strain evidence="4">MNPRO001-30</strain>
        <tissue evidence="4">Meninges</tissue>
    </source>
</reference>
<evidence type="ECO:0000313" key="5">
    <source>
        <dbReference type="Proteomes" id="UP001196413"/>
    </source>
</evidence>
<comment type="caution">
    <text evidence="4">The sequence shown here is derived from an EMBL/GenBank/DDBJ whole genome shotgun (WGS) entry which is preliminary data.</text>
</comment>
<keyword evidence="3" id="KW-0812">Transmembrane</keyword>
<dbReference type="EMBL" id="JAHQIW010006926">
    <property type="protein sequence ID" value="KAJ1371156.1"/>
    <property type="molecule type" value="Genomic_DNA"/>
</dbReference>
<feature type="transmembrane region" description="Helical" evidence="3">
    <location>
        <begin position="23"/>
        <end position="43"/>
    </location>
</feature>
<dbReference type="CDD" id="cd09120">
    <property type="entry name" value="PLDc_DNaseII_1"/>
    <property type="match status" value="1"/>
</dbReference>
<evidence type="ECO:0000256" key="2">
    <source>
        <dbReference type="ARBA" id="ARBA00022801"/>
    </source>
</evidence>
<keyword evidence="3" id="KW-1133">Transmembrane helix</keyword>
<dbReference type="GO" id="GO:0004531">
    <property type="term" value="F:deoxyribonuclease II activity"/>
    <property type="evidence" value="ECO:0007669"/>
    <property type="project" value="InterPro"/>
</dbReference>
<evidence type="ECO:0000256" key="1">
    <source>
        <dbReference type="ARBA" id="ARBA00007527"/>
    </source>
</evidence>
<evidence type="ECO:0000313" key="4">
    <source>
        <dbReference type="EMBL" id="KAJ1371156.1"/>
    </source>
</evidence>
<dbReference type="Proteomes" id="UP001196413">
    <property type="component" value="Unassembled WGS sequence"/>
</dbReference>
<keyword evidence="5" id="KW-1185">Reference proteome</keyword>
<accession>A0AAD5R815</accession>
<dbReference type="GO" id="GO:0006309">
    <property type="term" value="P:apoptotic DNA fragmentation"/>
    <property type="evidence" value="ECO:0007669"/>
    <property type="project" value="TreeGrafter"/>
</dbReference>
<organism evidence="4 5">
    <name type="scientific">Parelaphostrongylus tenuis</name>
    <name type="common">Meningeal worm</name>
    <dbReference type="NCBI Taxonomy" id="148309"/>
    <lineage>
        <taxon>Eukaryota</taxon>
        <taxon>Metazoa</taxon>
        <taxon>Ecdysozoa</taxon>
        <taxon>Nematoda</taxon>
        <taxon>Chromadorea</taxon>
        <taxon>Rhabditida</taxon>
        <taxon>Rhabditina</taxon>
        <taxon>Rhabditomorpha</taxon>
        <taxon>Strongyloidea</taxon>
        <taxon>Metastrongylidae</taxon>
        <taxon>Parelaphostrongylus</taxon>
    </lineage>
</organism>
<keyword evidence="2" id="KW-0378">Hydrolase</keyword>
<proteinExistence type="inferred from homology"/>
<dbReference type="PANTHER" id="PTHR10858">
    <property type="entry name" value="DEOXYRIBONUCLEASE II"/>
    <property type="match status" value="1"/>
</dbReference>
<comment type="similarity">
    <text evidence="1">Belongs to the DNase II family.</text>
</comment>
<name>A0AAD5R815_PARTN</name>
<dbReference type="AlphaFoldDB" id="A0AAD5R815"/>
<feature type="transmembrane region" description="Helical" evidence="3">
    <location>
        <begin position="129"/>
        <end position="149"/>
    </location>
</feature>
<sequence length="484" mass="55024">MNVDEHKSSNCSQTNARIRSCPLPVTTGVLLFLVLIAIAAFFVTRAIRDRRRNHGEYRPQFEELHHAKDLPYLQPPAVEVGITGGGRCLHSFLRALYIIDYRCLNKIAHAEDEFDISIRMLTQKPSLRGIPPMIAPFLLLFLITGAFLLSCKDQNNRNVDWFIVYKMPMEEDNSVPGIRKGVGWYYLDANHNGSLNASSHTLDDENQAVAYTLKQLYNQKKDSRTFHVMYNDEPYNDTFSSDPISSKYNRVQDEYDEYGHTKGVTFFDGQSGVWLVHSVPKFPPPDSYHYPASGHHYGQTMLCLSLSYSQLEKIATQLYYNRPNIYSSHLPKAMAYEFGILDEVIAGKYKEGEPYHSIVELTTVGGQTFKSFAKTHLYDGLVAPTLMTNLIAETWRRGDQVPLDCSATYHTNDALKIQVGSTTPFKYTKDHSKMARSTYSSKPWLCIGDINRMTSQYVRGGGTICISEKALWEAFKVIKQVNHC</sequence>